<reference evidence="1 2" key="1">
    <citation type="submission" date="2018-05" db="EMBL/GenBank/DDBJ databases">
        <title>Whole genome sequence of Pseudomonas putida JBC17.</title>
        <authorList>
            <person name="Lee Y.H."/>
            <person name="David K."/>
        </authorList>
    </citation>
    <scope>NUCLEOTIDE SEQUENCE [LARGE SCALE GENOMIC DNA]</scope>
    <source>
        <strain evidence="1 2">JBC17</strain>
    </source>
</reference>
<proteinExistence type="predicted"/>
<gene>
    <name evidence="1" type="ORF">DKY63_05395</name>
</gene>
<sequence length="63" mass="7286">MIGIFNIWAAPENPVGASLLAMVCQLHQCRLTLHREQARSYSGLVYLFKRYVVYGRRRNGSHH</sequence>
<evidence type="ECO:0000313" key="2">
    <source>
        <dbReference type="Proteomes" id="UP000250299"/>
    </source>
</evidence>
<evidence type="ECO:0000313" key="1">
    <source>
        <dbReference type="EMBL" id="AWY39368.1"/>
    </source>
</evidence>
<dbReference type="EMBL" id="CP029693">
    <property type="protein sequence ID" value="AWY39368.1"/>
    <property type="molecule type" value="Genomic_DNA"/>
</dbReference>
<dbReference type="Proteomes" id="UP000250299">
    <property type="component" value="Chromosome"/>
</dbReference>
<accession>A0A2Z4RGA2</accession>
<organism evidence="1 2">
    <name type="scientific">Pseudomonas putida</name>
    <name type="common">Arthrobacter siderocapsulatus</name>
    <dbReference type="NCBI Taxonomy" id="303"/>
    <lineage>
        <taxon>Bacteria</taxon>
        <taxon>Pseudomonadati</taxon>
        <taxon>Pseudomonadota</taxon>
        <taxon>Gammaproteobacteria</taxon>
        <taxon>Pseudomonadales</taxon>
        <taxon>Pseudomonadaceae</taxon>
        <taxon>Pseudomonas</taxon>
    </lineage>
</organism>
<name>A0A2Z4RGA2_PSEPU</name>
<dbReference type="AlphaFoldDB" id="A0A2Z4RGA2"/>
<protein>
    <submittedName>
        <fullName evidence="1">Uncharacterized protein</fullName>
    </submittedName>
</protein>